<protein>
    <submittedName>
        <fullName evidence="5">LexA family transcriptional regulator</fullName>
    </submittedName>
</protein>
<gene>
    <name evidence="5" type="ORF">FQP85_03130</name>
</gene>
<organism evidence="5 6">
    <name type="scientific">Pseudoalteromonas neustonica</name>
    <dbReference type="NCBI Taxonomy" id="1840331"/>
    <lineage>
        <taxon>Bacteria</taxon>
        <taxon>Pseudomonadati</taxon>
        <taxon>Pseudomonadota</taxon>
        <taxon>Gammaproteobacteria</taxon>
        <taxon>Alteromonadales</taxon>
        <taxon>Pseudoalteromonadaceae</taxon>
        <taxon>Pseudoalteromonas</taxon>
    </lineage>
</organism>
<dbReference type="InterPro" id="IPR015927">
    <property type="entry name" value="Peptidase_S24_S26A/B/C"/>
</dbReference>
<comment type="caution">
    <text evidence="5">The sequence shown here is derived from an EMBL/GenBank/DDBJ whole genome shotgun (WGS) entry which is preliminary data.</text>
</comment>
<sequence length="251" mass="28032">MFLLMCGEDRTYMSTYQPLQDINVCELFKKERNRLNLSQKEIADFLGMSSKQISRWETQIAIPSDKLALLSGLGFDTNYIITGINNDSLPVAALPTQSTALQTSHADLTAVPQYDLAASAGGGALVIAEHPIARFELSTRWLQQNNLHNKTLTVVPVRGDSMEHTLYDGDLTLVSLIDDPIDAREGVCVLRFDDEIFVKRIQYDFKSKGYNITSDNSAYSGFFVDADDINAGRFSVLGRVERVLQRARKVD</sequence>
<keyword evidence="6" id="KW-1185">Reference proteome</keyword>
<accession>A0ABY3FIE1</accession>
<evidence type="ECO:0000313" key="6">
    <source>
        <dbReference type="Proteomes" id="UP000317938"/>
    </source>
</evidence>
<dbReference type="SUPFAM" id="SSF51306">
    <property type="entry name" value="LexA/Signal peptidase"/>
    <property type="match status" value="1"/>
</dbReference>
<dbReference type="CDD" id="cd06529">
    <property type="entry name" value="S24_LexA-like"/>
    <property type="match status" value="1"/>
</dbReference>
<keyword evidence="2" id="KW-0238">DNA-binding</keyword>
<evidence type="ECO:0000256" key="1">
    <source>
        <dbReference type="ARBA" id="ARBA00023015"/>
    </source>
</evidence>
<dbReference type="Proteomes" id="UP000317938">
    <property type="component" value="Unassembled WGS sequence"/>
</dbReference>
<dbReference type="SUPFAM" id="SSF47413">
    <property type="entry name" value="lambda repressor-like DNA-binding domains"/>
    <property type="match status" value="1"/>
</dbReference>
<proteinExistence type="predicted"/>
<evidence type="ECO:0000256" key="2">
    <source>
        <dbReference type="ARBA" id="ARBA00023125"/>
    </source>
</evidence>
<dbReference type="InterPro" id="IPR039418">
    <property type="entry name" value="LexA-like"/>
</dbReference>
<dbReference type="Gene3D" id="2.10.109.10">
    <property type="entry name" value="Umud Fragment, subunit A"/>
    <property type="match status" value="1"/>
</dbReference>
<dbReference type="PROSITE" id="PS50943">
    <property type="entry name" value="HTH_CROC1"/>
    <property type="match status" value="1"/>
</dbReference>
<dbReference type="InterPro" id="IPR010982">
    <property type="entry name" value="Lambda_DNA-bd_dom_sf"/>
</dbReference>
<dbReference type="CDD" id="cd00093">
    <property type="entry name" value="HTH_XRE"/>
    <property type="match status" value="1"/>
</dbReference>
<dbReference type="PANTHER" id="PTHR40661:SF3">
    <property type="entry name" value="FELS-1 PROPHAGE TRANSCRIPTIONAL REGULATOR"/>
    <property type="match status" value="1"/>
</dbReference>
<keyword evidence="1" id="KW-0805">Transcription regulation</keyword>
<keyword evidence="3" id="KW-0804">Transcription</keyword>
<dbReference type="Pfam" id="PF00717">
    <property type="entry name" value="Peptidase_S24"/>
    <property type="match status" value="1"/>
</dbReference>
<dbReference type="SMART" id="SM00530">
    <property type="entry name" value="HTH_XRE"/>
    <property type="match status" value="1"/>
</dbReference>
<evidence type="ECO:0000313" key="5">
    <source>
        <dbReference type="EMBL" id="TVU86083.1"/>
    </source>
</evidence>
<dbReference type="InterPro" id="IPR036286">
    <property type="entry name" value="LexA/Signal_pep-like_sf"/>
</dbReference>
<evidence type="ECO:0000256" key="3">
    <source>
        <dbReference type="ARBA" id="ARBA00023163"/>
    </source>
</evidence>
<dbReference type="Pfam" id="PF01381">
    <property type="entry name" value="HTH_3"/>
    <property type="match status" value="1"/>
</dbReference>
<name>A0ABY3FIE1_9GAMM</name>
<dbReference type="PANTHER" id="PTHR40661">
    <property type="match status" value="1"/>
</dbReference>
<feature type="domain" description="HTH cro/C1-type" evidence="4">
    <location>
        <begin position="28"/>
        <end position="80"/>
    </location>
</feature>
<dbReference type="EMBL" id="VNFF01000002">
    <property type="protein sequence ID" value="TVU86083.1"/>
    <property type="molecule type" value="Genomic_DNA"/>
</dbReference>
<dbReference type="Gene3D" id="1.10.260.40">
    <property type="entry name" value="lambda repressor-like DNA-binding domains"/>
    <property type="match status" value="1"/>
</dbReference>
<dbReference type="InterPro" id="IPR001387">
    <property type="entry name" value="Cro/C1-type_HTH"/>
</dbReference>
<evidence type="ECO:0000259" key="4">
    <source>
        <dbReference type="PROSITE" id="PS50943"/>
    </source>
</evidence>
<reference evidence="5 6" key="1">
    <citation type="submission" date="2019-07" db="EMBL/GenBank/DDBJ databases">
        <title>Diversity of Bacteria from Kongsfjorden, Arctic.</title>
        <authorList>
            <person name="Yu Y."/>
        </authorList>
    </citation>
    <scope>NUCLEOTIDE SEQUENCE [LARGE SCALE GENOMIC DNA]</scope>
    <source>
        <strain evidence="5 6">SM1927</strain>
    </source>
</reference>